<reference evidence="1 2" key="1">
    <citation type="submission" date="2021-06" db="EMBL/GenBank/DDBJ databases">
        <title>Caerostris extrusa draft genome.</title>
        <authorList>
            <person name="Kono N."/>
            <person name="Arakawa K."/>
        </authorList>
    </citation>
    <scope>NUCLEOTIDE SEQUENCE [LARGE SCALE GENOMIC DNA]</scope>
</reference>
<proteinExistence type="predicted"/>
<organism evidence="1 2">
    <name type="scientific">Caerostris extrusa</name>
    <name type="common">Bark spider</name>
    <name type="synonym">Caerostris bankana</name>
    <dbReference type="NCBI Taxonomy" id="172846"/>
    <lineage>
        <taxon>Eukaryota</taxon>
        <taxon>Metazoa</taxon>
        <taxon>Ecdysozoa</taxon>
        <taxon>Arthropoda</taxon>
        <taxon>Chelicerata</taxon>
        <taxon>Arachnida</taxon>
        <taxon>Araneae</taxon>
        <taxon>Araneomorphae</taxon>
        <taxon>Entelegynae</taxon>
        <taxon>Araneoidea</taxon>
        <taxon>Araneidae</taxon>
        <taxon>Caerostris</taxon>
    </lineage>
</organism>
<sequence>MQHISPHLMYKQILLEDAKSIVKYSFVLEKKSRSGLCLSHLDLNLGEYSEYKKRGIRHTNLYAQKKIAANTWCRKRKLLYLLHLDIPRRKEDRFDDFNQYLLDNHNNPHSFHVSTISENEAACLSMILEKLVLSAFKRKQDKAKIIRWFLKIRNAGMVSPRTKARILQERSRTTCTSNARILKS</sequence>
<evidence type="ECO:0000313" key="1">
    <source>
        <dbReference type="EMBL" id="GIX75901.1"/>
    </source>
</evidence>
<evidence type="ECO:0000313" key="2">
    <source>
        <dbReference type="Proteomes" id="UP001054945"/>
    </source>
</evidence>
<dbReference type="EMBL" id="BPLR01002633">
    <property type="protein sequence ID" value="GIX75901.1"/>
    <property type="molecule type" value="Genomic_DNA"/>
</dbReference>
<gene>
    <name evidence="1" type="ORF">CEXT_416241</name>
</gene>
<dbReference type="Proteomes" id="UP001054945">
    <property type="component" value="Unassembled WGS sequence"/>
</dbReference>
<name>A0AAV4MTV2_CAEEX</name>
<protein>
    <submittedName>
        <fullName evidence="1">Uncharacterized protein</fullName>
    </submittedName>
</protein>
<comment type="caution">
    <text evidence="1">The sequence shown here is derived from an EMBL/GenBank/DDBJ whole genome shotgun (WGS) entry which is preliminary data.</text>
</comment>
<dbReference type="AlphaFoldDB" id="A0AAV4MTV2"/>
<keyword evidence="2" id="KW-1185">Reference proteome</keyword>
<accession>A0AAV4MTV2</accession>